<protein>
    <submittedName>
        <fullName evidence="2">Uncharacterized protein</fullName>
    </submittedName>
</protein>
<keyword evidence="1" id="KW-1185">Reference proteome</keyword>
<organism evidence="1 2">
    <name type="scientific">Romanomermis culicivorax</name>
    <name type="common">Nematode worm</name>
    <dbReference type="NCBI Taxonomy" id="13658"/>
    <lineage>
        <taxon>Eukaryota</taxon>
        <taxon>Metazoa</taxon>
        <taxon>Ecdysozoa</taxon>
        <taxon>Nematoda</taxon>
        <taxon>Enoplea</taxon>
        <taxon>Dorylaimia</taxon>
        <taxon>Mermithida</taxon>
        <taxon>Mermithoidea</taxon>
        <taxon>Mermithidae</taxon>
        <taxon>Romanomermis</taxon>
    </lineage>
</organism>
<name>A0A915I4I8_ROMCU</name>
<evidence type="ECO:0000313" key="2">
    <source>
        <dbReference type="WBParaSite" id="nRc.2.0.1.t09052-RA"/>
    </source>
</evidence>
<proteinExistence type="predicted"/>
<dbReference type="Proteomes" id="UP000887565">
    <property type="component" value="Unplaced"/>
</dbReference>
<evidence type="ECO:0000313" key="1">
    <source>
        <dbReference type="Proteomes" id="UP000887565"/>
    </source>
</evidence>
<dbReference type="WBParaSite" id="nRc.2.0.1.t09052-RA">
    <property type="protein sequence ID" value="nRc.2.0.1.t09052-RA"/>
    <property type="gene ID" value="nRc.2.0.1.g09052"/>
</dbReference>
<accession>A0A915I4I8</accession>
<sequence length="62" mass="7109">MVQTLGHRPTSYVLFYRGKEYCYHRFKIMNHVGDGRPTDSRSFSCISVPATTGHWCSIADKV</sequence>
<dbReference type="AlphaFoldDB" id="A0A915I4I8"/>
<reference evidence="2" key="1">
    <citation type="submission" date="2022-11" db="UniProtKB">
        <authorList>
            <consortium name="WormBaseParasite"/>
        </authorList>
    </citation>
    <scope>IDENTIFICATION</scope>
</reference>